<protein>
    <submittedName>
        <fullName evidence="2">NEQ371</fullName>
    </submittedName>
</protein>
<dbReference type="EnsemblBacteria" id="AAR39221">
    <property type="protein sequence ID" value="AAR39221"/>
    <property type="gene ID" value="NEQ371"/>
</dbReference>
<gene>
    <name evidence="2" type="ordered locus">NEQ371</name>
</gene>
<proteinExistence type="predicted"/>
<evidence type="ECO:0000313" key="3">
    <source>
        <dbReference type="Proteomes" id="UP000000578"/>
    </source>
</evidence>
<dbReference type="BioCyc" id="NEQU228908:GJB6-399-MONOMER"/>
<organism evidence="2 3">
    <name type="scientific">Nanoarchaeum equitans (strain Kin4-M)</name>
    <dbReference type="NCBI Taxonomy" id="228908"/>
    <lineage>
        <taxon>Archaea</taxon>
        <taxon>Nanobdellota</taxon>
        <taxon>Candidatus Nanoarchaeia</taxon>
        <taxon>Nanoarchaeales</taxon>
        <taxon>Nanoarchaeaceae</taxon>
        <taxon>Nanoarchaeum</taxon>
    </lineage>
</organism>
<sequence length="260" mass="31425">MKLNKEREQLLKEKRALKEEIRVYVSKVRELKAKKQALTEELNSLMEEKNKLLEEIKKIRERLSEINEKYGEELKKLPSDVNPKKIRREIEILERILQTEVLSYKQEKEIIERIRKLEKKLMEIQENPIAMEFEELNRQLIEKQKELNIIKERIRDALMEKKKVRETMQELLKKLDELRARLKEIEDQYTKVKQEYIKTDEEIQKKLEMLAMTMGKPLPIEEIDLEAVKSKIKEIDEKLMRGEPITTEELLLLQQFESVR</sequence>
<dbReference type="KEGG" id="neq:NEQ371"/>
<dbReference type="SUPFAM" id="SSF90257">
    <property type="entry name" value="Myosin rod fragments"/>
    <property type="match status" value="1"/>
</dbReference>
<keyword evidence="3" id="KW-1185">Reference proteome</keyword>
<keyword evidence="1" id="KW-0175">Coiled coil</keyword>
<dbReference type="HOGENOM" id="CLU_1067988_0_0_2"/>
<dbReference type="Proteomes" id="UP000000578">
    <property type="component" value="Chromosome"/>
</dbReference>
<dbReference type="InterPro" id="IPR055545">
    <property type="entry name" value="DUF7121"/>
</dbReference>
<dbReference type="Pfam" id="PF23435">
    <property type="entry name" value="DUF7121"/>
    <property type="match status" value="1"/>
</dbReference>
<feature type="coiled-coil region" evidence="1">
    <location>
        <begin position="7"/>
        <end position="76"/>
    </location>
</feature>
<evidence type="ECO:0000313" key="2">
    <source>
        <dbReference type="EMBL" id="AAR39221.1"/>
    </source>
</evidence>
<name>Q74N16_NANEQ</name>
<dbReference type="EMBL" id="AE017199">
    <property type="protein sequence ID" value="AAR39221.1"/>
    <property type="molecule type" value="Genomic_DNA"/>
</dbReference>
<evidence type="ECO:0000256" key="1">
    <source>
        <dbReference type="SAM" id="Coils"/>
    </source>
</evidence>
<dbReference type="AlphaFoldDB" id="Q74N16"/>
<reference evidence="2 3" key="1">
    <citation type="journal article" date="2003" name="Proc. Natl. Acad. Sci. U.S.A.">
        <title>The genome of Nanoarchaeum equitans: insights into early archaeal evolution and derived parasitism.</title>
        <authorList>
            <person name="Waters E."/>
            <person name="Hohn M.J."/>
            <person name="Ahel I."/>
            <person name="Graham D.E."/>
            <person name="Adams M.D."/>
            <person name="Barnstead M."/>
            <person name="Beeson K.Y."/>
            <person name="Bibbs L."/>
            <person name="Bolanos R."/>
            <person name="Keller M."/>
            <person name="Kretz K."/>
            <person name="Lin X."/>
            <person name="Mathur E."/>
            <person name="Ni J."/>
            <person name="Podar M."/>
            <person name="Richardson T."/>
            <person name="Sutton G.G."/>
            <person name="Simon M."/>
            <person name="Soll D."/>
            <person name="Stetter K.O."/>
            <person name="Short J.M."/>
            <person name="Noordewier M."/>
        </authorList>
    </citation>
    <scope>NUCLEOTIDE SEQUENCE [LARGE SCALE GENOMIC DNA]</scope>
    <source>
        <strain evidence="2 3">Kin4-M</strain>
    </source>
</reference>
<feature type="coiled-coil region" evidence="1">
    <location>
        <begin position="107"/>
        <end position="202"/>
    </location>
</feature>
<accession>Q74N16</accession>